<dbReference type="InterPro" id="IPR049718">
    <property type="entry name" value="AKO59007-like"/>
</dbReference>
<gene>
    <name evidence="1" type="ORF">MM415A02403_0008</name>
</gene>
<proteinExistence type="predicted"/>
<dbReference type="AlphaFoldDB" id="A0A6M3JTJ4"/>
<organism evidence="1">
    <name type="scientific">viral metagenome</name>
    <dbReference type="NCBI Taxonomy" id="1070528"/>
    <lineage>
        <taxon>unclassified sequences</taxon>
        <taxon>metagenomes</taxon>
        <taxon>organismal metagenomes</taxon>
    </lineage>
</organism>
<name>A0A6M3JTJ4_9ZZZZ</name>
<dbReference type="NCBIfam" id="NF033394">
    <property type="entry name" value="capsid_maj_Podo"/>
    <property type="match status" value="1"/>
</dbReference>
<protein>
    <submittedName>
        <fullName evidence="1">Putative capsid protein</fullName>
    </submittedName>
</protein>
<accession>A0A6M3JTJ4</accession>
<dbReference type="EMBL" id="MT142020">
    <property type="protein sequence ID" value="QJA73343.1"/>
    <property type="molecule type" value="Genomic_DNA"/>
</dbReference>
<sequence>MAQTLSEVADTHWAAVGRTIDDEVIDNIFEKYATVDAFRTDALQITDSGGRGFEVHIETGTNTQAGSFDKYDPLNKDPVNPVESAFYNKRYYYCPIILSDTEYWENSGPEKRFDELRFLGENSMKSLIKTINEDFYSAQTGKNMLGFQDIIADAASSTLGGISASTTASWDNNRYTTAKTFLTQSTTNIFDGFIAWNALLDDIHIDGGRPKKLFTTWSVVRAYRTAVSGEGYARTDLANAKGVGGKMAPSFYDMDVVPDNDCTALHCYMVDPDGLKLRVMKQVNFKKTPFVPLQSNGQLAQLAYVVAGVQLVCSARRYQGVATAVTGS</sequence>
<evidence type="ECO:0000313" key="1">
    <source>
        <dbReference type="EMBL" id="QJA73343.1"/>
    </source>
</evidence>
<reference evidence="1" key="1">
    <citation type="submission" date="2020-03" db="EMBL/GenBank/DDBJ databases">
        <title>The deep terrestrial virosphere.</title>
        <authorList>
            <person name="Holmfeldt K."/>
            <person name="Nilsson E."/>
            <person name="Simone D."/>
            <person name="Lopez-Fernandez M."/>
            <person name="Wu X."/>
            <person name="de Brujin I."/>
            <person name="Lundin D."/>
            <person name="Andersson A."/>
            <person name="Bertilsson S."/>
            <person name="Dopson M."/>
        </authorList>
    </citation>
    <scope>NUCLEOTIDE SEQUENCE</scope>
    <source>
        <strain evidence="1">MM415A02403</strain>
    </source>
</reference>